<dbReference type="KEGG" id="sinb:SIDU_11885"/>
<dbReference type="AlphaFoldDB" id="A0A1L5BQT6"/>
<proteinExistence type="predicted"/>
<feature type="chain" id="PRO_5009860182" evidence="1">
    <location>
        <begin position="30"/>
        <end position="126"/>
    </location>
</feature>
<feature type="signal peptide" evidence="1">
    <location>
        <begin position="1"/>
        <end position="29"/>
    </location>
</feature>
<organism evidence="2 3">
    <name type="scientific">Sphingobium indicum (strain DSM 16412 / CCM 7286 / MTCC 6364 / B90A)</name>
    <dbReference type="NCBI Taxonomy" id="861109"/>
    <lineage>
        <taxon>Bacteria</taxon>
        <taxon>Pseudomonadati</taxon>
        <taxon>Pseudomonadota</taxon>
        <taxon>Alphaproteobacteria</taxon>
        <taxon>Sphingomonadales</taxon>
        <taxon>Sphingomonadaceae</taxon>
        <taxon>Sphingobium</taxon>
    </lineage>
</organism>
<gene>
    <name evidence="2" type="ORF">SIDU_11885</name>
</gene>
<evidence type="ECO:0000256" key="1">
    <source>
        <dbReference type="SAM" id="SignalP"/>
    </source>
</evidence>
<name>A0A1L5BQT6_SPHIB</name>
<reference evidence="2 3" key="1">
    <citation type="journal article" date="2012" name="J. Bacteriol.">
        <title>Genome sequence of Sphingobium indicum B90A, a hexachlorocyclohexane-degrading bacterium.</title>
        <authorList>
            <person name="Anand S."/>
            <person name="Sangwan N."/>
            <person name="Lata P."/>
            <person name="Kaur J."/>
            <person name="Dua A."/>
            <person name="Singh A.K."/>
            <person name="Verma M."/>
            <person name="Kaur J."/>
            <person name="Khurana J.P."/>
            <person name="Khurana P."/>
            <person name="Mathur S."/>
            <person name="Lal R."/>
        </authorList>
    </citation>
    <scope>NUCLEOTIDE SEQUENCE [LARGE SCALE GENOMIC DNA]</scope>
    <source>
        <strain evidence="3">DSM 16412 / CCM 7286 / MTCC 6364 / B90A</strain>
    </source>
</reference>
<evidence type="ECO:0000313" key="3">
    <source>
        <dbReference type="Proteomes" id="UP000004550"/>
    </source>
</evidence>
<keyword evidence="1" id="KW-0732">Signal</keyword>
<protein>
    <submittedName>
        <fullName evidence="2">Uncharacterized protein</fullName>
    </submittedName>
</protein>
<dbReference type="EMBL" id="CP013070">
    <property type="protein sequence ID" value="APL95152.1"/>
    <property type="molecule type" value="Genomic_DNA"/>
</dbReference>
<evidence type="ECO:0000313" key="2">
    <source>
        <dbReference type="EMBL" id="APL95152.1"/>
    </source>
</evidence>
<sequence>MGKKGQMRASALAGSAAVALALTASMAAAQVAPRAPTREELTRGQLTDEAAAQASRLTVVGGVERAPCPLADPRYAGVQVDFADVRFDGLRVVDPAALEDSWREYAGREVPIATLAPVHYSATDSR</sequence>
<dbReference type="Proteomes" id="UP000004550">
    <property type="component" value="Chromosome"/>
</dbReference>
<accession>A0A1L5BQT6</accession>